<dbReference type="PANTHER" id="PTHR45686:SF4">
    <property type="entry name" value="ADP-RIBOSYLATION FACTOR GTPASE ACTIVATING PROTEIN 3, ISOFORM H"/>
    <property type="match status" value="1"/>
</dbReference>
<keyword evidence="3 5" id="KW-0863">Zinc-finger</keyword>
<feature type="domain" description="Arf-GAP" evidence="6">
    <location>
        <begin position="1"/>
        <end position="49"/>
    </location>
</feature>
<dbReference type="Pfam" id="PF01412">
    <property type="entry name" value="ArfGap"/>
    <property type="match status" value="1"/>
</dbReference>
<protein>
    <recommendedName>
        <fullName evidence="6">Arf-GAP domain-containing protein</fullName>
    </recommendedName>
</protein>
<feature type="non-terminal residue" evidence="7">
    <location>
        <position position="1"/>
    </location>
</feature>
<dbReference type="GO" id="GO:0005096">
    <property type="term" value="F:GTPase activator activity"/>
    <property type="evidence" value="ECO:0007669"/>
    <property type="project" value="UniProtKB-KW"/>
</dbReference>
<dbReference type="InterPro" id="IPR037278">
    <property type="entry name" value="ARFGAP/RecO"/>
</dbReference>
<dbReference type="Proteomes" id="UP000001357">
    <property type="component" value="Unassembled WGS sequence"/>
</dbReference>
<dbReference type="GO" id="GO:0008270">
    <property type="term" value="F:zinc ion binding"/>
    <property type="evidence" value="ECO:0007669"/>
    <property type="project" value="UniProtKB-KW"/>
</dbReference>
<keyword evidence="2" id="KW-0479">Metal-binding</keyword>
<organism evidence="7 8">
    <name type="scientific">Monosiga brevicollis</name>
    <name type="common">Choanoflagellate</name>
    <dbReference type="NCBI Taxonomy" id="81824"/>
    <lineage>
        <taxon>Eukaryota</taxon>
        <taxon>Choanoflagellata</taxon>
        <taxon>Craspedida</taxon>
        <taxon>Salpingoecidae</taxon>
        <taxon>Monosiga</taxon>
    </lineage>
</organism>
<evidence type="ECO:0000256" key="4">
    <source>
        <dbReference type="ARBA" id="ARBA00022833"/>
    </source>
</evidence>
<evidence type="ECO:0000256" key="5">
    <source>
        <dbReference type="PROSITE-ProRule" id="PRU00288"/>
    </source>
</evidence>
<dbReference type="EMBL" id="CH991543">
    <property type="protein sequence ID" value="EDQ92551.1"/>
    <property type="molecule type" value="Genomic_DNA"/>
</dbReference>
<dbReference type="STRING" id="81824.A9UQ84"/>
<dbReference type="Gene3D" id="1.10.220.150">
    <property type="entry name" value="Arf GTPase activating protein"/>
    <property type="match status" value="1"/>
</dbReference>
<dbReference type="GeneID" id="5887411"/>
<name>A9UQ84_MONBE</name>
<dbReference type="InParanoid" id="A9UQ84"/>
<keyword evidence="8" id="KW-1185">Reference proteome</keyword>
<evidence type="ECO:0000256" key="1">
    <source>
        <dbReference type="ARBA" id="ARBA00022468"/>
    </source>
</evidence>
<dbReference type="InterPro" id="IPR038508">
    <property type="entry name" value="ArfGAP_dom_sf"/>
</dbReference>
<accession>A9UQ84</accession>
<dbReference type="SUPFAM" id="SSF57863">
    <property type="entry name" value="ArfGap/RecO-like zinc finger"/>
    <property type="match status" value="1"/>
</dbReference>
<reference evidence="7 8" key="1">
    <citation type="journal article" date="2008" name="Nature">
        <title>The genome of the choanoflagellate Monosiga brevicollis and the origin of metazoans.</title>
        <authorList>
            <consortium name="JGI Sequencing"/>
            <person name="King N."/>
            <person name="Westbrook M.J."/>
            <person name="Young S.L."/>
            <person name="Kuo A."/>
            <person name="Abedin M."/>
            <person name="Chapman J."/>
            <person name="Fairclough S."/>
            <person name="Hellsten U."/>
            <person name="Isogai Y."/>
            <person name="Letunic I."/>
            <person name="Marr M."/>
            <person name="Pincus D."/>
            <person name="Putnam N."/>
            <person name="Rokas A."/>
            <person name="Wright K.J."/>
            <person name="Zuzow R."/>
            <person name="Dirks W."/>
            <person name="Good M."/>
            <person name="Goodstein D."/>
            <person name="Lemons D."/>
            <person name="Li W."/>
            <person name="Lyons J.B."/>
            <person name="Morris A."/>
            <person name="Nichols S."/>
            <person name="Richter D.J."/>
            <person name="Salamov A."/>
            <person name="Bork P."/>
            <person name="Lim W.A."/>
            <person name="Manning G."/>
            <person name="Miller W.T."/>
            <person name="McGinnis W."/>
            <person name="Shapiro H."/>
            <person name="Tjian R."/>
            <person name="Grigoriev I.V."/>
            <person name="Rokhsar D."/>
        </authorList>
    </citation>
    <scope>NUCLEOTIDE SEQUENCE [LARGE SCALE GENOMIC DNA]</scope>
    <source>
        <strain evidence="8">MX1 / ATCC 50154</strain>
    </source>
</reference>
<evidence type="ECO:0000313" key="7">
    <source>
        <dbReference type="EMBL" id="EDQ92551.1"/>
    </source>
</evidence>
<dbReference type="PANTHER" id="PTHR45686">
    <property type="entry name" value="ADP-RIBOSYLATION FACTOR GTPASE ACTIVATING PROTEIN 3, ISOFORM H-RELATED"/>
    <property type="match status" value="1"/>
</dbReference>
<evidence type="ECO:0000256" key="2">
    <source>
        <dbReference type="ARBA" id="ARBA00022723"/>
    </source>
</evidence>
<evidence type="ECO:0000256" key="3">
    <source>
        <dbReference type="ARBA" id="ARBA00022771"/>
    </source>
</evidence>
<evidence type="ECO:0000259" key="6">
    <source>
        <dbReference type="PROSITE" id="PS50115"/>
    </source>
</evidence>
<sequence>DIPGNSACFDCGTSPSDWASITLGIVLCLECSGVHRSLGVGCSFVRSSE</sequence>
<evidence type="ECO:0000313" key="8">
    <source>
        <dbReference type="Proteomes" id="UP000001357"/>
    </source>
</evidence>
<dbReference type="PRINTS" id="PR00405">
    <property type="entry name" value="REVINTRACTNG"/>
</dbReference>
<dbReference type="PROSITE" id="PS50115">
    <property type="entry name" value="ARFGAP"/>
    <property type="match status" value="1"/>
</dbReference>
<gene>
    <name evidence="7" type="ORF">MONBRDRAFT_13953</name>
</gene>
<dbReference type="AlphaFoldDB" id="A9UQ84"/>
<keyword evidence="1" id="KW-0343">GTPase activation</keyword>
<dbReference type="KEGG" id="mbr:MONBRDRAFT_13953"/>
<dbReference type="InterPro" id="IPR001164">
    <property type="entry name" value="ArfGAP_dom"/>
</dbReference>
<dbReference type="RefSeq" id="XP_001742313.1">
    <property type="nucleotide sequence ID" value="XM_001742261.1"/>
</dbReference>
<dbReference type="eggNOG" id="KOG0706">
    <property type="taxonomic scope" value="Eukaryota"/>
</dbReference>
<proteinExistence type="predicted"/>
<keyword evidence="4" id="KW-0862">Zinc</keyword>